<organism evidence="2 3">
    <name type="scientific">Heyndrickxia oleronia</name>
    <dbReference type="NCBI Taxonomy" id="38875"/>
    <lineage>
        <taxon>Bacteria</taxon>
        <taxon>Bacillati</taxon>
        <taxon>Bacillota</taxon>
        <taxon>Bacilli</taxon>
        <taxon>Bacillales</taxon>
        <taxon>Bacillaceae</taxon>
        <taxon>Heyndrickxia</taxon>
    </lineage>
</organism>
<comment type="caution">
    <text evidence="2">The sequence shown here is derived from an EMBL/GenBank/DDBJ whole genome shotgun (WGS) entry which is preliminary data.</text>
</comment>
<dbReference type="PANTHER" id="PTHR10799">
    <property type="entry name" value="SNF2/RAD54 HELICASE FAMILY"/>
    <property type="match status" value="1"/>
</dbReference>
<keyword evidence="2" id="KW-0547">Nucleotide-binding</keyword>
<dbReference type="Proteomes" id="UP000189761">
    <property type="component" value="Unassembled WGS sequence"/>
</dbReference>
<accession>A0A8E2I8M4</accession>
<protein>
    <submittedName>
        <fullName evidence="2">DEAD/DEAH box helicase</fullName>
    </submittedName>
</protein>
<dbReference type="GO" id="GO:0004386">
    <property type="term" value="F:helicase activity"/>
    <property type="evidence" value="ECO:0007669"/>
    <property type="project" value="UniProtKB-KW"/>
</dbReference>
<name>A0A8E2I8M4_9BACI</name>
<dbReference type="CDD" id="cd18013">
    <property type="entry name" value="DEXQc_bact_SNF2"/>
    <property type="match status" value="1"/>
</dbReference>
<dbReference type="InterPro" id="IPR027417">
    <property type="entry name" value="P-loop_NTPase"/>
</dbReference>
<dbReference type="InterPro" id="IPR038718">
    <property type="entry name" value="SNF2-like_sf"/>
</dbReference>
<evidence type="ECO:0000313" key="2">
    <source>
        <dbReference type="EMBL" id="OOP68699.1"/>
    </source>
</evidence>
<dbReference type="Gene3D" id="3.40.50.10810">
    <property type="entry name" value="Tandem AAA-ATPase domain"/>
    <property type="match status" value="1"/>
</dbReference>
<feature type="domain" description="Helicase ATP-binding" evidence="1">
    <location>
        <begin position="22"/>
        <end position="188"/>
    </location>
</feature>
<dbReference type="InterPro" id="IPR000330">
    <property type="entry name" value="SNF2_N"/>
</dbReference>
<proteinExistence type="predicted"/>
<dbReference type="AlphaFoldDB" id="A0A8E2I8M4"/>
<dbReference type="GO" id="GO:0005524">
    <property type="term" value="F:ATP binding"/>
    <property type="evidence" value="ECO:0007669"/>
    <property type="project" value="InterPro"/>
</dbReference>
<dbReference type="SUPFAM" id="SSF52540">
    <property type="entry name" value="P-loop containing nucleoside triphosphate hydrolases"/>
    <property type="match status" value="2"/>
</dbReference>
<dbReference type="EMBL" id="MTLA01000086">
    <property type="protein sequence ID" value="OOP68699.1"/>
    <property type="molecule type" value="Genomic_DNA"/>
</dbReference>
<evidence type="ECO:0000259" key="1">
    <source>
        <dbReference type="PROSITE" id="PS51192"/>
    </source>
</evidence>
<keyword evidence="2" id="KW-0347">Helicase</keyword>
<keyword evidence="2" id="KW-0067">ATP-binding</keyword>
<dbReference type="SMART" id="SM00487">
    <property type="entry name" value="DEXDc"/>
    <property type="match status" value="1"/>
</dbReference>
<dbReference type="InterPro" id="IPR014001">
    <property type="entry name" value="Helicase_ATP-bd"/>
</dbReference>
<sequence length="462" mass="52678">MLSRLEGYLVKYNPHKYQTYATNFILKHPIAAVFLEMGLGKSVITLTAIFDLCLDRFEIGKVLVIAPLRVARDTWPAEINKWEHLKGLEFSVAIGTEQERLAALRKPASVYLINRENVDWLVNKSGIPFDYDMVVIDELSSFKSYGAKRFKSLLKVRPRAKRIVGLTGTPSSNGLMDLWAEFRILDMGKRLGRYITHYRNSFFTPDKRNQQIVFSYKPLPGAEDAIYRLISDITISMKSVDFLKMPECVINEVPVYLNDKEQSVYDHFREEMVLEFADEEIDAMNAAVLSGKLLQMANGAIYDDDKKPHIIHDRKLDALEDLIEGANGKPVLIAYWYNHDLERIKAKFNVREIKTSKDIKDWNNCDISVAVIHPASAGHGLNLQSGGSTLIWFGLTWSLELYQQTNARLWRQGQKETVVIHHIITKCTIDEDVMGALKRKEKTQTDLINAVKANLGKARDAV</sequence>
<gene>
    <name evidence="2" type="ORF">BWZ43_08885</name>
</gene>
<evidence type="ECO:0000313" key="3">
    <source>
        <dbReference type="Proteomes" id="UP000189761"/>
    </source>
</evidence>
<dbReference type="PROSITE" id="PS51192">
    <property type="entry name" value="HELICASE_ATP_BIND_1"/>
    <property type="match status" value="1"/>
</dbReference>
<keyword evidence="2" id="KW-0378">Hydrolase</keyword>
<dbReference type="Gene3D" id="3.40.50.300">
    <property type="entry name" value="P-loop containing nucleotide triphosphate hydrolases"/>
    <property type="match status" value="1"/>
</dbReference>
<reference evidence="2 3" key="1">
    <citation type="submission" date="2017-01" db="EMBL/GenBank/DDBJ databases">
        <title>Draft genome sequence of Bacillus oleronius.</title>
        <authorList>
            <person name="Allam M."/>
        </authorList>
    </citation>
    <scope>NUCLEOTIDE SEQUENCE [LARGE SCALE GENOMIC DNA]</scope>
    <source>
        <strain evidence="2 3">DSM 9356</strain>
    </source>
</reference>
<keyword evidence="3" id="KW-1185">Reference proteome</keyword>
<dbReference type="Pfam" id="PF00176">
    <property type="entry name" value="SNF2-rel_dom"/>
    <property type="match status" value="1"/>
</dbReference>